<protein>
    <submittedName>
        <fullName evidence="1">Uncharacterized protein</fullName>
    </submittedName>
</protein>
<dbReference type="Proteomes" id="UP001162156">
    <property type="component" value="Unassembled WGS sequence"/>
</dbReference>
<comment type="caution">
    <text evidence="1">The sequence shown here is derived from an EMBL/GenBank/DDBJ whole genome shotgun (WGS) entry which is preliminary data.</text>
</comment>
<name>A0AAV8X4B8_9CUCU</name>
<sequence length="61" mass="6790">MATNRIDGQWTRKVSLTVQELEYFVNNLSKISGDGLISNEDEDDYGFCPSKCLTAVMTQVG</sequence>
<dbReference type="EMBL" id="JANEYF010003833">
    <property type="protein sequence ID" value="KAJ8933615.1"/>
    <property type="molecule type" value="Genomic_DNA"/>
</dbReference>
<dbReference type="AlphaFoldDB" id="A0AAV8X4B8"/>
<proteinExistence type="predicted"/>
<evidence type="ECO:0000313" key="1">
    <source>
        <dbReference type="EMBL" id="KAJ8933615.1"/>
    </source>
</evidence>
<keyword evidence="2" id="KW-1185">Reference proteome</keyword>
<reference evidence="1" key="1">
    <citation type="journal article" date="2023" name="Insect Mol. Biol.">
        <title>Genome sequencing provides insights into the evolution of gene families encoding plant cell wall-degrading enzymes in longhorned beetles.</title>
        <authorList>
            <person name="Shin N.R."/>
            <person name="Okamura Y."/>
            <person name="Kirsch R."/>
            <person name="Pauchet Y."/>
        </authorList>
    </citation>
    <scope>NUCLEOTIDE SEQUENCE</scope>
    <source>
        <strain evidence="1">RBIC_L_NR</strain>
    </source>
</reference>
<gene>
    <name evidence="1" type="ORF">NQ314_013905</name>
</gene>
<evidence type="ECO:0000313" key="2">
    <source>
        <dbReference type="Proteomes" id="UP001162156"/>
    </source>
</evidence>
<accession>A0AAV8X4B8</accession>
<organism evidence="1 2">
    <name type="scientific">Rhamnusium bicolor</name>
    <dbReference type="NCBI Taxonomy" id="1586634"/>
    <lineage>
        <taxon>Eukaryota</taxon>
        <taxon>Metazoa</taxon>
        <taxon>Ecdysozoa</taxon>
        <taxon>Arthropoda</taxon>
        <taxon>Hexapoda</taxon>
        <taxon>Insecta</taxon>
        <taxon>Pterygota</taxon>
        <taxon>Neoptera</taxon>
        <taxon>Endopterygota</taxon>
        <taxon>Coleoptera</taxon>
        <taxon>Polyphaga</taxon>
        <taxon>Cucujiformia</taxon>
        <taxon>Chrysomeloidea</taxon>
        <taxon>Cerambycidae</taxon>
        <taxon>Lepturinae</taxon>
        <taxon>Rhagiini</taxon>
        <taxon>Rhamnusium</taxon>
    </lineage>
</organism>